<dbReference type="GO" id="GO:0003677">
    <property type="term" value="F:DNA binding"/>
    <property type="evidence" value="ECO:0007669"/>
    <property type="project" value="UniProtKB-KW"/>
</dbReference>
<keyword evidence="1 4" id="KW-0238">DNA-binding</keyword>
<accession>A0ABM5GL52</accession>
<dbReference type="Pfam" id="PF03184">
    <property type="entry name" value="DDE_1"/>
    <property type="match status" value="1"/>
</dbReference>
<dbReference type="Gene3D" id="1.10.10.60">
    <property type="entry name" value="Homeodomain-like"/>
    <property type="match status" value="2"/>
</dbReference>
<evidence type="ECO:0000313" key="3">
    <source>
        <dbReference type="Proteomes" id="UP001652642"/>
    </source>
</evidence>
<evidence type="ECO:0000313" key="4">
    <source>
        <dbReference type="RefSeq" id="XP_072858392.1"/>
    </source>
</evidence>
<dbReference type="RefSeq" id="XP_072858392.1">
    <property type="nucleotide sequence ID" value="XM_073002291.1"/>
</dbReference>
<keyword evidence="3" id="KW-1185">Reference proteome</keyword>
<dbReference type="InterPro" id="IPR006600">
    <property type="entry name" value="HTH_CenpB_DNA-bd_dom"/>
</dbReference>
<dbReference type="PANTHER" id="PTHR19303">
    <property type="entry name" value="TRANSPOSON"/>
    <property type="match status" value="1"/>
</dbReference>
<proteinExistence type="predicted"/>
<name>A0ABM5GL52_9SAUR</name>
<feature type="domain" description="HTH CENPB-type" evidence="2">
    <location>
        <begin position="50"/>
        <end position="130"/>
    </location>
</feature>
<dbReference type="InterPro" id="IPR009057">
    <property type="entry name" value="Homeodomain-like_sf"/>
</dbReference>
<dbReference type="PROSITE" id="PS51253">
    <property type="entry name" value="HTH_CENPB"/>
    <property type="match status" value="1"/>
</dbReference>
<dbReference type="PANTHER" id="PTHR19303:SF27">
    <property type="entry name" value="HTH CENPB-TYPE DOMAIN-CONTAINING PROTEIN"/>
    <property type="match status" value="1"/>
</dbReference>
<dbReference type="InterPro" id="IPR004875">
    <property type="entry name" value="DDE_SF_endonuclease_dom"/>
</dbReference>
<organism evidence="3 4">
    <name type="scientific">Pogona vitticeps</name>
    <name type="common">central bearded dragon</name>
    <dbReference type="NCBI Taxonomy" id="103695"/>
    <lineage>
        <taxon>Eukaryota</taxon>
        <taxon>Metazoa</taxon>
        <taxon>Chordata</taxon>
        <taxon>Craniata</taxon>
        <taxon>Vertebrata</taxon>
        <taxon>Euteleostomi</taxon>
        <taxon>Lepidosauria</taxon>
        <taxon>Squamata</taxon>
        <taxon>Bifurcata</taxon>
        <taxon>Unidentata</taxon>
        <taxon>Episquamata</taxon>
        <taxon>Toxicofera</taxon>
        <taxon>Iguania</taxon>
        <taxon>Acrodonta</taxon>
        <taxon>Agamidae</taxon>
        <taxon>Amphibolurinae</taxon>
        <taxon>Pogona</taxon>
    </lineage>
</organism>
<reference evidence="4" key="1">
    <citation type="submission" date="2025-08" db="UniProtKB">
        <authorList>
            <consortium name="RefSeq"/>
        </authorList>
    </citation>
    <scope>IDENTIFICATION</scope>
</reference>
<dbReference type="GeneID" id="140707723"/>
<evidence type="ECO:0000259" key="2">
    <source>
        <dbReference type="PROSITE" id="PS51253"/>
    </source>
</evidence>
<gene>
    <name evidence="4" type="primary">LOC140707723</name>
</gene>
<dbReference type="SMART" id="SM00674">
    <property type="entry name" value="CENPB"/>
    <property type="match status" value="1"/>
</dbReference>
<dbReference type="Proteomes" id="UP001652642">
    <property type="component" value="Chromosome 5"/>
</dbReference>
<dbReference type="Pfam" id="PF03221">
    <property type="entry name" value="HTH_Tnp_Tc5"/>
    <property type="match status" value="1"/>
</dbReference>
<dbReference type="SUPFAM" id="SSF46689">
    <property type="entry name" value="Homeodomain-like"/>
    <property type="match status" value="1"/>
</dbReference>
<protein>
    <submittedName>
        <fullName evidence="4">CENPB DNA-binding domain-containing protein 1</fullName>
    </submittedName>
</protein>
<dbReference type="InterPro" id="IPR050863">
    <property type="entry name" value="CenT-Element_Derived"/>
</dbReference>
<evidence type="ECO:0000256" key="1">
    <source>
        <dbReference type="ARBA" id="ARBA00023125"/>
    </source>
</evidence>
<sequence>MKKEILRKYDGGKCIMDISREYDRNPSTIGTIVAMREKILATDAAKGVTRIAKNRPAVLEEVEKLLVIWMQEKQLAGDTVTEAVICEKARALYEDLVQQQPGTSAEPEEFKASRGWFECFKTRSSIHSKVRHGEAATSDVTAAEEFATEFLEVVMTEGGDLKIKPLLVYQSKNPWAFKKHKVDKARLRDDLLQEFSFIKITFLPPNTTPVLQPMDQQVIANFKKRYTKELFRQCFKVTKATHLTLREFWKEHFDIVTCLKLIAMAWDDISQRNLNSGQTVLLLVFLRLHQSPQ</sequence>